<feature type="coiled-coil region" evidence="8">
    <location>
        <begin position="155"/>
        <end position="182"/>
    </location>
</feature>
<comment type="caution">
    <text evidence="9">The sequence shown here is derived from an EMBL/GenBank/DDBJ whole genome shotgun (WGS) entry which is preliminary data.</text>
</comment>
<keyword evidence="8" id="KW-0175">Coiled coil</keyword>
<comment type="similarity">
    <text evidence="1 7">Belongs to the MICOS complex subunit Mic60 family.</text>
</comment>
<dbReference type="GO" id="GO:0042407">
    <property type="term" value="P:cristae formation"/>
    <property type="evidence" value="ECO:0007669"/>
    <property type="project" value="TreeGrafter"/>
</dbReference>
<organism evidence="9 10">
    <name type="scientific">Thelohanellus kitauei</name>
    <name type="common">Myxosporean</name>
    <dbReference type="NCBI Taxonomy" id="669202"/>
    <lineage>
        <taxon>Eukaryota</taxon>
        <taxon>Metazoa</taxon>
        <taxon>Cnidaria</taxon>
        <taxon>Myxozoa</taxon>
        <taxon>Myxosporea</taxon>
        <taxon>Bivalvulida</taxon>
        <taxon>Platysporina</taxon>
        <taxon>Myxobolidae</taxon>
        <taxon>Thelohanellus</taxon>
    </lineage>
</organism>
<dbReference type="Pfam" id="PF09731">
    <property type="entry name" value="Mitofilin"/>
    <property type="match status" value="1"/>
</dbReference>
<accession>A0A0C2JX08</accession>
<keyword evidence="4" id="KW-1133">Transmembrane helix</keyword>
<evidence type="ECO:0000256" key="5">
    <source>
        <dbReference type="ARBA" id="ARBA00023128"/>
    </source>
</evidence>
<dbReference type="Proteomes" id="UP000031668">
    <property type="component" value="Unassembled WGS sequence"/>
</dbReference>
<name>A0A0C2JX08_THEKT</name>
<feature type="coiled-coil region" evidence="8">
    <location>
        <begin position="92"/>
        <end position="119"/>
    </location>
</feature>
<keyword evidence="5 7" id="KW-0496">Mitochondrion</keyword>
<dbReference type="InterPro" id="IPR019133">
    <property type="entry name" value="MIC60"/>
</dbReference>
<evidence type="ECO:0000256" key="3">
    <source>
        <dbReference type="ARBA" id="ARBA00022792"/>
    </source>
</evidence>
<evidence type="ECO:0000313" key="9">
    <source>
        <dbReference type="EMBL" id="KII73998.1"/>
    </source>
</evidence>
<reference evidence="9 10" key="1">
    <citation type="journal article" date="2014" name="Genome Biol. Evol.">
        <title>The genome of the myxosporean Thelohanellus kitauei shows adaptations to nutrient acquisition within its fish host.</title>
        <authorList>
            <person name="Yang Y."/>
            <person name="Xiong J."/>
            <person name="Zhou Z."/>
            <person name="Huo F."/>
            <person name="Miao W."/>
            <person name="Ran C."/>
            <person name="Liu Y."/>
            <person name="Zhang J."/>
            <person name="Feng J."/>
            <person name="Wang M."/>
            <person name="Wang M."/>
            <person name="Wang L."/>
            <person name="Yao B."/>
        </authorList>
    </citation>
    <scope>NUCLEOTIDE SEQUENCE [LARGE SCALE GENOMIC DNA]</scope>
    <source>
        <strain evidence="9">Wuqing</strain>
    </source>
</reference>
<evidence type="ECO:0000313" key="10">
    <source>
        <dbReference type="Proteomes" id="UP000031668"/>
    </source>
</evidence>
<keyword evidence="3 7" id="KW-0999">Mitochondrion inner membrane</keyword>
<dbReference type="PANTHER" id="PTHR15415:SF7">
    <property type="entry name" value="MICOS COMPLEX SUBUNIT MIC60"/>
    <property type="match status" value="1"/>
</dbReference>
<keyword evidence="2 7" id="KW-0812">Transmembrane</keyword>
<proteinExistence type="inferred from homology"/>
<sequence>MLQRLINISRNLNKFGPLNAKPVTLPSAAFSQKIGESVKNRNGAFFNAKSGLFLSACIGALAFLKIYHEKDFIGNLKLEGIIHEDNLEDQDTKSLNESIDEIKAKKQELDEILSEINMKFEKLDKTLFVQTAIDELDESFLLSIDDEWLELSKIVQSYTKKLVAYQSKYNEIENKLKDTLLRIDSAKLIDFKACKIQDFLEMGEKYHIFIQLSNIYNEIKSSELPKGFKDEECDPKTLLYYLYKKYQILQSLRVEKLKDVIKSLKSESDLELKRLSRLYKEKVEELEKKIMEPINNEVQRNIMEFVQDYSAAHHRQLIYALEHQRQDIESAYRTKLEIAQSEIFSTLEEEYDPIIASTEALQEIIDYNDKILEKFKQHSRALRTAYAIKLVLGNSDQISLPLGSFLNRIESDIEDDSVKLVISRFPKSSTIDGVYNINILIDELPALVTHAKKLAFTRDRNLSPWLKYVSSIHSAFRMKNHDKYSQFDDETQQIFDIYEVLDSVEQEIKQRDIVECIKKLKSLTGNSRRVFDEWLVKSSDAVETQALSDLLLVLINNRTSYN</sequence>
<evidence type="ECO:0000256" key="2">
    <source>
        <dbReference type="ARBA" id="ARBA00022692"/>
    </source>
</evidence>
<gene>
    <name evidence="9" type="ORF">RF11_04140</name>
</gene>
<dbReference type="EMBL" id="JWZT01000570">
    <property type="protein sequence ID" value="KII73998.1"/>
    <property type="molecule type" value="Genomic_DNA"/>
</dbReference>
<dbReference type="OrthoDB" id="10261039at2759"/>
<evidence type="ECO:0000256" key="8">
    <source>
        <dbReference type="SAM" id="Coils"/>
    </source>
</evidence>
<evidence type="ECO:0000256" key="6">
    <source>
        <dbReference type="ARBA" id="ARBA00023136"/>
    </source>
</evidence>
<comment type="subcellular location">
    <subcellularLocation>
        <location evidence="7">Mitochondrion inner membrane</location>
        <topology evidence="7">Single-pass membrane protein</topology>
    </subcellularLocation>
</comment>
<comment type="function">
    <text evidence="7">Component of the MICOS complex, a large protein complex of the mitochondrial inner membrane that plays crucial roles in the maintenance of crista junctions, inner membrane architecture, and formation of contact sites to the outer membrane.</text>
</comment>
<dbReference type="PANTHER" id="PTHR15415">
    <property type="entry name" value="MITOFILIN"/>
    <property type="match status" value="1"/>
</dbReference>
<keyword evidence="6" id="KW-0472">Membrane</keyword>
<comment type="subunit">
    <text evidence="7">Component of the mitochondrial contact site and cristae organizing system (MICOS) complex.</text>
</comment>
<evidence type="ECO:0000256" key="1">
    <source>
        <dbReference type="ARBA" id="ARBA00010877"/>
    </source>
</evidence>
<protein>
    <recommendedName>
        <fullName evidence="7">MICOS complex subunit MIC60</fullName>
    </recommendedName>
    <alternativeName>
        <fullName evidence="7">Mitofilin</fullName>
    </alternativeName>
</protein>
<keyword evidence="10" id="KW-1185">Reference proteome</keyword>
<dbReference type="AlphaFoldDB" id="A0A0C2JX08"/>
<evidence type="ECO:0000256" key="7">
    <source>
        <dbReference type="RuleBase" id="RU363000"/>
    </source>
</evidence>
<dbReference type="GO" id="GO:0061617">
    <property type="term" value="C:MICOS complex"/>
    <property type="evidence" value="ECO:0007669"/>
    <property type="project" value="TreeGrafter"/>
</dbReference>
<evidence type="ECO:0000256" key="4">
    <source>
        <dbReference type="ARBA" id="ARBA00022989"/>
    </source>
</evidence>